<keyword evidence="3" id="KW-1185">Reference proteome</keyword>
<dbReference type="EMBL" id="NNAY01001388">
    <property type="protein sequence ID" value="OXU24151.1"/>
    <property type="molecule type" value="Genomic_DNA"/>
</dbReference>
<name>A0A232F0H5_9HYME</name>
<evidence type="ECO:0000313" key="3">
    <source>
        <dbReference type="Proteomes" id="UP000215335"/>
    </source>
</evidence>
<dbReference type="Pfam" id="PF05699">
    <property type="entry name" value="Dimer_Tnp_hAT"/>
    <property type="match status" value="1"/>
</dbReference>
<protein>
    <recommendedName>
        <fullName evidence="1">HAT C-terminal dimerisation domain-containing protein</fullName>
    </recommendedName>
</protein>
<dbReference type="GO" id="GO:0046983">
    <property type="term" value="F:protein dimerization activity"/>
    <property type="evidence" value="ECO:0007669"/>
    <property type="project" value="InterPro"/>
</dbReference>
<dbReference type="Proteomes" id="UP000215335">
    <property type="component" value="Unassembled WGS sequence"/>
</dbReference>
<dbReference type="OrthoDB" id="1271298at2759"/>
<dbReference type="AlphaFoldDB" id="A0A232F0H5"/>
<gene>
    <name evidence="2" type="ORF">TSAR_011103</name>
</gene>
<sequence>MTIVISDGRYRYFVSIFYRTHAQYYLNQPTIGMDENPIEYWNKNSSSLFTLAKRYPVIVATSVVPSESLFSKARRIMTQDRSRLSPKHLQHLLFLASLQKKKRLAPLRG</sequence>
<dbReference type="InterPro" id="IPR012337">
    <property type="entry name" value="RNaseH-like_sf"/>
</dbReference>
<dbReference type="STRING" id="543379.A0A232F0H5"/>
<accession>A0A232F0H5</accession>
<evidence type="ECO:0000259" key="1">
    <source>
        <dbReference type="Pfam" id="PF05699"/>
    </source>
</evidence>
<comment type="caution">
    <text evidence="2">The sequence shown here is derived from an EMBL/GenBank/DDBJ whole genome shotgun (WGS) entry which is preliminary data.</text>
</comment>
<feature type="domain" description="HAT C-terminal dimerisation" evidence="1">
    <location>
        <begin position="25"/>
        <end position="95"/>
    </location>
</feature>
<proteinExistence type="predicted"/>
<dbReference type="PANTHER" id="PTHR47611">
    <property type="entry name" value="HAT DIMERISATION DOMAIN, C-TERMINAL"/>
    <property type="match status" value="1"/>
</dbReference>
<evidence type="ECO:0000313" key="2">
    <source>
        <dbReference type="EMBL" id="OXU24151.1"/>
    </source>
</evidence>
<dbReference type="PANTHER" id="PTHR47611:SF1">
    <property type="entry name" value="CCHC-TYPE DOMAIN-CONTAINING PROTEIN"/>
    <property type="match status" value="1"/>
</dbReference>
<dbReference type="SUPFAM" id="SSF53098">
    <property type="entry name" value="Ribonuclease H-like"/>
    <property type="match status" value="1"/>
</dbReference>
<reference evidence="2 3" key="1">
    <citation type="journal article" date="2017" name="Curr. Biol.">
        <title>The Evolution of Venom by Co-option of Single-Copy Genes.</title>
        <authorList>
            <person name="Martinson E.O."/>
            <person name="Mrinalini"/>
            <person name="Kelkar Y.D."/>
            <person name="Chang C.H."/>
            <person name="Werren J.H."/>
        </authorList>
    </citation>
    <scope>NUCLEOTIDE SEQUENCE [LARGE SCALE GENOMIC DNA]</scope>
    <source>
        <strain evidence="2 3">Alberta</strain>
        <tissue evidence="2">Whole body</tissue>
    </source>
</reference>
<dbReference type="InterPro" id="IPR008906">
    <property type="entry name" value="HATC_C_dom"/>
</dbReference>
<organism evidence="2 3">
    <name type="scientific">Trichomalopsis sarcophagae</name>
    <dbReference type="NCBI Taxonomy" id="543379"/>
    <lineage>
        <taxon>Eukaryota</taxon>
        <taxon>Metazoa</taxon>
        <taxon>Ecdysozoa</taxon>
        <taxon>Arthropoda</taxon>
        <taxon>Hexapoda</taxon>
        <taxon>Insecta</taxon>
        <taxon>Pterygota</taxon>
        <taxon>Neoptera</taxon>
        <taxon>Endopterygota</taxon>
        <taxon>Hymenoptera</taxon>
        <taxon>Apocrita</taxon>
        <taxon>Proctotrupomorpha</taxon>
        <taxon>Chalcidoidea</taxon>
        <taxon>Pteromalidae</taxon>
        <taxon>Pteromalinae</taxon>
        <taxon>Trichomalopsis</taxon>
    </lineage>
</organism>